<dbReference type="CDD" id="cd01392">
    <property type="entry name" value="HTH_LacI"/>
    <property type="match status" value="1"/>
</dbReference>
<dbReference type="InterPro" id="IPR001761">
    <property type="entry name" value="Peripla_BP/Lac1_sug-bd_dom"/>
</dbReference>
<dbReference type="InterPro" id="IPR010982">
    <property type="entry name" value="Lambda_DNA-bd_dom_sf"/>
</dbReference>
<proteinExistence type="predicted"/>
<comment type="caution">
    <text evidence="6">The sequence shown here is derived from an EMBL/GenBank/DDBJ whole genome shotgun (WGS) entry which is preliminary data.</text>
</comment>
<evidence type="ECO:0000256" key="1">
    <source>
        <dbReference type="ARBA" id="ARBA00023015"/>
    </source>
</evidence>
<dbReference type="EMBL" id="JACIED010000003">
    <property type="protein sequence ID" value="MBB4008398.1"/>
    <property type="molecule type" value="Genomic_DNA"/>
</dbReference>
<evidence type="ECO:0000313" key="8">
    <source>
        <dbReference type="Proteomes" id="UP000544107"/>
    </source>
</evidence>
<evidence type="ECO:0000313" key="5">
    <source>
        <dbReference type="EMBL" id="MBB4008398.1"/>
    </source>
</evidence>
<dbReference type="Proteomes" id="UP000544107">
    <property type="component" value="Unassembled WGS sequence"/>
</dbReference>
<feature type="domain" description="HTH lacI-type" evidence="4">
    <location>
        <begin position="11"/>
        <end position="65"/>
    </location>
</feature>
<dbReference type="Proteomes" id="UP000185598">
    <property type="component" value="Unassembled WGS sequence"/>
</dbReference>
<organism evidence="6 7">
    <name type="scientific">Allorhizobium taibaishanense</name>
    <dbReference type="NCBI Taxonomy" id="887144"/>
    <lineage>
        <taxon>Bacteria</taxon>
        <taxon>Pseudomonadati</taxon>
        <taxon>Pseudomonadota</taxon>
        <taxon>Alphaproteobacteria</taxon>
        <taxon>Hyphomicrobiales</taxon>
        <taxon>Rhizobiaceae</taxon>
        <taxon>Rhizobium/Agrobacterium group</taxon>
        <taxon>Allorhizobium</taxon>
    </lineage>
</organism>
<name>A0A1Q9A767_9HYPH</name>
<dbReference type="PANTHER" id="PTHR30146:SF33">
    <property type="entry name" value="TRANSCRIPTIONAL REGULATOR"/>
    <property type="match status" value="1"/>
</dbReference>
<dbReference type="SUPFAM" id="SSF47413">
    <property type="entry name" value="lambda repressor-like DNA-binding domains"/>
    <property type="match status" value="1"/>
</dbReference>
<evidence type="ECO:0000259" key="4">
    <source>
        <dbReference type="PROSITE" id="PS50932"/>
    </source>
</evidence>
<dbReference type="CDD" id="cd01575">
    <property type="entry name" value="PBP1_GntR"/>
    <property type="match status" value="1"/>
</dbReference>
<reference evidence="5 8" key="2">
    <citation type="submission" date="2020-08" db="EMBL/GenBank/DDBJ databases">
        <title>Genomic Encyclopedia of Type Strains, Phase IV (KMG-IV): sequencing the most valuable type-strain genomes for metagenomic binning, comparative biology and taxonomic classification.</title>
        <authorList>
            <person name="Goeker M."/>
        </authorList>
    </citation>
    <scope>NUCLEOTIDE SEQUENCE [LARGE SCALE GENOMIC DNA]</scope>
    <source>
        <strain evidence="5 8">DSM 100021</strain>
    </source>
</reference>
<dbReference type="SUPFAM" id="SSF53822">
    <property type="entry name" value="Periplasmic binding protein-like I"/>
    <property type="match status" value="1"/>
</dbReference>
<dbReference type="PROSITE" id="PS00356">
    <property type="entry name" value="HTH_LACI_1"/>
    <property type="match status" value="1"/>
</dbReference>
<evidence type="ECO:0000313" key="7">
    <source>
        <dbReference type="Proteomes" id="UP000185598"/>
    </source>
</evidence>
<dbReference type="AlphaFoldDB" id="A0A1Q9A767"/>
<evidence type="ECO:0000256" key="2">
    <source>
        <dbReference type="ARBA" id="ARBA00023125"/>
    </source>
</evidence>
<protein>
    <submittedName>
        <fullName evidence="5">LacI family gluconate utilization system Gnt-I transcriptional repressor</fullName>
    </submittedName>
    <submittedName>
        <fullName evidence="6">LacI family transcriptional regulator</fullName>
    </submittedName>
</protein>
<dbReference type="Gene3D" id="3.40.50.2300">
    <property type="match status" value="2"/>
</dbReference>
<sequence length="334" mass="35292">MNFMDQKTNLITLSDVAAAAGVGESTVSRVLRNHGSFSEKTRARVMAAVERLGYVPNRIAGALASTGTPLVAILVPSLSNIVFADLLSGVTRTLENHGRQAVFAVTDYDLDKEEALVAALLAWRPAAVMLVGMEHSEGTRRMLRAAGCRIIELLDIDGDALDIAVGFSHVAAGRETAARLADAGRRSIAYVGHDLKRDTRGAKRFSGFCAGLAEAGLTLADREVRDAPSSVGEGKAGLAALLERSPAIDAVYFSNDDMALGGYFYCLAKGIAVPDRLAIIGFNALEICRHTPQPIASVLTPRIEIGQRAAELFLSDAPSQVLDLGFSVVTGGTL</sequence>
<reference evidence="6 7" key="1">
    <citation type="submission" date="2016-09" db="EMBL/GenBank/DDBJ databases">
        <title>Rhizobium oryziradicis sp. nov., isolated from the root of rice.</title>
        <authorList>
            <person name="Zhao J."/>
            <person name="Zhang X."/>
        </authorList>
    </citation>
    <scope>NUCLEOTIDE SEQUENCE [LARGE SCALE GENOMIC DNA]</scope>
    <source>
        <strain evidence="6 7">14971</strain>
    </source>
</reference>
<dbReference type="STRING" id="887144.BJF91_14115"/>
<keyword evidence="1" id="KW-0805">Transcription regulation</keyword>
<dbReference type="SMART" id="SM00354">
    <property type="entry name" value="HTH_LACI"/>
    <property type="match status" value="1"/>
</dbReference>
<dbReference type="Pfam" id="PF00356">
    <property type="entry name" value="LacI"/>
    <property type="match status" value="1"/>
</dbReference>
<dbReference type="GO" id="GO:0003700">
    <property type="term" value="F:DNA-binding transcription factor activity"/>
    <property type="evidence" value="ECO:0007669"/>
    <property type="project" value="TreeGrafter"/>
</dbReference>
<dbReference type="EMBL" id="MKIN01000021">
    <property type="protein sequence ID" value="OLP50428.1"/>
    <property type="molecule type" value="Genomic_DNA"/>
</dbReference>
<keyword evidence="3" id="KW-0804">Transcription</keyword>
<evidence type="ECO:0000256" key="3">
    <source>
        <dbReference type="ARBA" id="ARBA00023163"/>
    </source>
</evidence>
<accession>A0A1Q9A767</accession>
<dbReference type="PROSITE" id="PS50932">
    <property type="entry name" value="HTH_LACI_2"/>
    <property type="match status" value="1"/>
</dbReference>
<dbReference type="InterPro" id="IPR000843">
    <property type="entry name" value="HTH_LacI"/>
</dbReference>
<dbReference type="GO" id="GO:0000976">
    <property type="term" value="F:transcription cis-regulatory region binding"/>
    <property type="evidence" value="ECO:0007669"/>
    <property type="project" value="TreeGrafter"/>
</dbReference>
<dbReference type="InterPro" id="IPR028082">
    <property type="entry name" value="Peripla_BP_I"/>
</dbReference>
<dbReference type="Pfam" id="PF00532">
    <property type="entry name" value="Peripla_BP_1"/>
    <property type="match status" value="1"/>
</dbReference>
<keyword evidence="2" id="KW-0238">DNA-binding</keyword>
<keyword evidence="7" id="KW-1185">Reference proteome</keyword>
<evidence type="ECO:0000313" key="6">
    <source>
        <dbReference type="EMBL" id="OLP50428.1"/>
    </source>
</evidence>
<dbReference type="Gene3D" id="1.10.260.40">
    <property type="entry name" value="lambda repressor-like DNA-binding domains"/>
    <property type="match status" value="1"/>
</dbReference>
<gene>
    <name evidence="6" type="ORF">BJF91_14115</name>
    <name evidence="5" type="ORF">GGQ71_002678</name>
</gene>
<dbReference type="PANTHER" id="PTHR30146">
    <property type="entry name" value="LACI-RELATED TRANSCRIPTIONAL REPRESSOR"/>
    <property type="match status" value="1"/>
</dbReference>
<dbReference type="RefSeq" id="WP_075614320.1">
    <property type="nucleotide sequence ID" value="NZ_JACIED010000003.1"/>
</dbReference>